<accession>A0AAD5TAV9</accession>
<dbReference type="InterPro" id="IPR012340">
    <property type="entry name" value="NA-bd_OB-fold"/>
</dbReference>
<comment type="caution">
    <text evidence="7">The sequence shown here is derived from an EMBL/GenBank/DDBJ whole genome shotgun (WGS) entry which is preliminary data.</text>
</comment>
<dbReference type="AlphaFoldDB" id="A0AAD5TAV9"/>
<dbReference type="SUPFAM" id="SSF50249">
    <property type="entry name" value="Nucleic acid-binding proteins"/>
    <property type="match status" value="1"/>
</dbReference>
<organism evidence="7 8">
    <name type="scientific">Geranomyces variabilis</name>
    <dbReference type="NCBI Taxonomy" id="109894"/>
    <lineage>
        <taxon>Eukaryota</taxon>
        <taxon>Fungi</taxon>
        <taxon>Fungi incertae sedis</taxon>
        <taxon>Chytridiomycota</taxon>
        <taxon>Chytridiomycota incertae sedis</taxon>
        <taxon>Chytridiomycetes</taxon>
        <taxon>Spizellomycetales</taxon>
        <taxon>Powellomycetaceae</taxon>
        <taxon>Geranomyces</taxon>
    </lineage>
</organism>
<evidence type="ECO:0000256" key="1">
    <source>
        <dbReference type="ARBA" id="ARBA00022598"/>
    </source>
</evidence>
<dbReference type="GO" id="GO:0016874">
    <property type="term" value="F:ligase activity"/>
    <property type="evidence" value="ECO:0007669"/>
    <property type="project" value="UniProtKB-KW"/>
</dbReference>
<evidence type="ECO:0000256" key="3">
    <source>
        <dbReference type="ARBA" id="ARBA00022763"/>
    </source>
</evidence>
<dbReference type="EMBL" id="JADGJQ010000148">
    <property type="protein sequence ID" value="KAJ3167037.1"/>
    <property type="molecule type" value="Genomic_DNA"/>
</dbReference>
<dbReference type="Proteomes" id="UP001212152">
    <property type="component" value="Unassembled WGS sequence"/>
</dbReference>
<gene>
    <name evidence="7" type="ORF">HDU87_001732</name>
</gene>
<dbReference type="Pfam" id="PF14743">
    <property type="entry name" value="DNA_ligase_OB_2"/>
    <property type="match status" value="1"/>
</dbReference>
<feature type="region of interest" description="Disordered" evidence="5">
    <location>
        <begin position="128"/>
        <end position="148"/>
    </location>
</feature>
<keyword evidence="1" id="KW-0436">Ligase</keyword>
<protein>
    <recommendedName>
        <fullName evidence="6">DNA ligase OB-like domain-containing protein</fullName>
    </recommendedName>
</protein>
<dbReference type="PANTHER" id="PTHR47810:SF1">
    <property type="entry name" value="DNA LIGASE B"/>
    <property type="match status" value="1"/>
</dbReference>
<evidence type="ECO:0000313" key="7">
    <source>
        <dbReference type="EMBL" id="KAJ3167037.1"/>
    </source>
</evidence>
<evidence type="ECO:0000256" key="5">
    <source>
        <dbReference type="SAM" id="MobiDB-lite"/>
    </source>
</evidence>
<dbReference type="Gene3D" id="2.40.50.140">
    <property type="entry name" value="Nucleic acid-binding proteins"/>
    <property type="match status" value="1"/>
</dbReference>
<reference evidence="7" key="1">
    <citation type="submission" date="2020-05" db="EMBL/GenBank/DDBJ databases">
        <title>Phylogenomic resolution of chytrid fungi.</title>
        <authorList>
            <person name="Stajich J.E."/>
            <person name="Amses K."/>
            <person name="Simmons R."/>
            <person name="Seto K."/>
            <person name="Myers J."/>
            <person name="Bonds A."/>
            <person name="Quandt C.A."/>
            <person name="Barry K."/>
            <person name="Liu P."/>
            <person name="Grigoriev I."/>
            <person name="Longcore J.E."/>
            <person name="James T.Y."/>
        </authorList>
    </citation>
    <scope>NUCLEOTIDE SEQUENCE</scope>
    <source>
        <strain evidence="7">JEL0379</strain>
    </source>
</reference>
<feature type="compositionally biased region" description="Basic and acidic residues" evidence="5">
    <location>
        <begin position="128"/>
        <end position="146"/>
    </location>
</feature>
<dbReference type="CDD" id="cd08041">
    <property type="entry name" value="OBF_kDNA_ligase_like"/>
    <property type="match status" value="1"/>
</dbReference>
<dbReference type="SUPFAM" id="SSF56091">
    <property type="entry name" value="DNA ligase/mRNA capping enzyme, catalytic domain"/>
    <property type="match status" value="1"/>
</dbReference>
<dbReference type="InterPro" id="IPR050326">
    <property type="entry name" value="NAD_dep_DNA_ligaseB"/>
</dbReference>
<keyword evidence="8" id="KW-1185">Reference proteome</keyword>
<feature type="domain" description="DNA ligase OB-like" evidence="6">
    <location>
        <begin position="151"/>
        <end position="219"/>
    </location>
</feature>
<dbReference type="Gene3D" id="3.30.1490.70">
    <property type="match status" value="1"/>
</dbReference>
<dbReference type="PANTHER" id="PTHR47810">
    <property type="entry name" value="DNA LIGASE"/>
    <property type="match status" value="1"/>
</dbReference>
<keyword evidence="4" id="KW-0234">DNA repair</keyword>
<evidence type="ECO:0000256" key="4">
    <source>
        <dbReference type="ARBA" id="ARBA00023204"/>
    </source>
</evidence>
<keyword evidence="3" id="KW-0227">DNA damage</keyword>
<dbReference type="GO" id="GO:0006281">
    <property type="term" value="P:DNA repair"/>
    <property type="evidence" value="ECO:0007669"/>
    <property type="project" value="UniProtKB-KW"/>
</dbReference>
<evidence type="ECO:0000313" key="8">
    <source>
        <dbReference type="Proteomes" id="UP001212152"/>
    </source>
</evidence>
<name>A0AAD5TAV9_9FUNG</name>
<evidence type="ECO:0000256" key="2">
    <source>
        <dbReference type="ARBA" id="ARBA00022705"/>
    </source>
</evidence>
<proteinExistence type="predicted"/>
<sequence>MSQTGTENFVEPFTFYWFDYVATGLLRSYADRMQDMRSYIADYPGILTHPQATIIPLFPESISTVAELVAYEKIQLAANFEGVMIRSPLGRYKTGRSTAKEGILLKLKQFSDGEAVILEAEELQHNENKKTKNELGDSKRSTKKDGLVNGGTLGSFKVRGMSSSPFHDVTFNIGTGFTAQMRTDFWNTRESLVGKIVKFKYFEKGGKNAPRFPVFLGFRDPDDM</sequence>
<dbReference type="InterPro" id="IPR029319">
    <property type="entry name" value="DNA_ligase_OB"/>
</dbReference>
<evidence type="ECO:0000259" key="6">
    <source>
        <dbReference type="Pfam" id="PF14743"/>
    </source>
</evidence>
<keyword evidence="2" id="KW-0235">DNA replication</keyword>
<dbReference type="GO" id="GO:0006260">
    <property type="term" value="P:DNA replication"/>
    <property type="evidence" value="ECO:0007669"/>
    <property type="project" value="UniProtKB-KW"/>
</dbReference>